<reference evidence="2" key="1">
    <citation type="submission" date="2022-01" db="EMBL/GenBank/DDBJ databases">
        <title>Genome Sequence Resource for Two Populations of Ditylenchus destructor, the Migratory Endoparasitic Phytonematode.</title>
        <authorList>
            <person name="Zhang H."/>
            <person name="Lin R."/>
            <person name="Xie B."/>
        </authorList>
    </citation>
    <scope>NUCLEOTIDE SEQUENCE</scope>
    <source>
        <strain evidence="2">BazhouSP</strain>
    </source>
</reference>
<dbReference type="AlphaFoldDB" id="A0AAD4MSY8"/>
<comment type="caution">
    <text evidence="2">The sequence shown here is derived from an EMBL/GenBank/DDBJ whole genome shotgun (WGS) entry which is preliminary data.</text>
</comment>
<evidence type="ECO:0000313" key="2">
    <source>
        <dbReference type="EMBL" id="KAI1703215.1"/>
    </source>
</evidence>
<accession>A0AAD4MSY8</accession>
<proteinExistence type="predicted"/>
<evidence type="ECO:0000256" key="1">
    <source>
        <dbReference type="SAM" id="MobiDB-lite"/>
    </source>
</evidence>
<dbReference type="EMBL" id="JAKKPZ010000086">
    <property type="protein sequence ID" value="KAI1703215.1"/>
    <property type="molecule type" value="Genomic_DNA"/>
</dbReference>
<organism evidence="2 3">
    <name type="scientific">Ditylenchus destructor</name>
    <dbReference type="NCBI Taxonomy" id="166010"/>
    <lineage>
        <taxon>Eukaryota</taxon>
        <taxon>Metazoa</taxon>
        <taxon>Ecdysozoa</taxon>
        <taxon>Nematoda</taxon>
        <taxon>Chromadorea</taxon>
        <taxon>Rhabditida</taxon>
        <taxon>Tylenchina</taxon>
        <taxon>Tylenchomorpha</taxon>
        <taxon>Sphaerularioidea</taxon>
        <taxon>Anguinidae</taxon>
        <taxon>Anguininae</taxon>
        <taxon>Ditylenchus</taxon>
    </lineage>
</organism>
<dbReference type="Proteomes" id="UP001201812">
    <property type="component" value="Unassembled WGS sequence"/>
</dbReference>
<gene>
    <name evidence="2" type="ORF">DdX_15048</name>
</gene>
<name>A0AAD4MSY8_9BILA</name>
<evidence type="ECO:0000313" key="3">
    <source>
        <dbReference type="Proteomes" id="UP001201812"/>
    </source>
</evidence>
<sequence length="72" mass="7680">MVLEANGLHKPIKGNLRNSGVRVPNGSLSSYQDYDKESTKSNTGSLLGGLKSVPEPYKAQSLAGPGFSESWK</sequence>
<keyword evidence="3" id="KW-1185">Reference proteome</keyword>
<feature type="region of interest" description="Disordered" evidence="1">
    <location>
        <begin position="1"/>
        <end position="72"/>
    </location>
</feature>
<protein>
    <submittedName>
        <fullName evidence="2">Uncharacterized protein</fullName>
    </submittedName>
</protein>